<dbReference type="Proteomes" id="UP001152130">
    <property type="component" value="Unassembled WGS sequence"/>
</dbReference>
<dbReference type="EMBL" id="JAPDHF010000016">
    <property type="protein sequence ID" value="KAJ4007885.1"/>
    <property type="molecule type" value="Genomic_DNA"/>
</dbReference>
<dbReference type="AlphaFoldDB" id="A0A9W8PJ91"/>
<organism evidence="1 2">
    <name type="scientific">Fusarium irregulare</name>
    <dbReference type="NCBI Taxonomy" id="2494466"/>
    <lineage>
        <taxon>Eukaryota</taxon>
        <taxon>Fungi</taxon>
        <taxon>Dikarya</taxon>
        <taxon>Ascomycota</taxon>
        <taxon>Pezizomycotina</taxon>
        <taxon>Sordariomycetes</taxon>
        <taxon>Hypocreomycetidae</taxon>
        <taxon>Hypocreales</taxon>
        <taxon>Nectriaceae</taxon>
        <taxon>Fusarium</taxon>
        <taxon>Fusarium incarnatum-equiseti species complex</taxon>
    </lineage>
</organism>
<comment type="caution">
    <text evidence="1">The sequence shown here is derived from an EMBL/GenBank/DDBJ whole genome shotgun (WGS) entry which is preliminary data.</text>
</comment>
<evidence type="ECO:0000313" key="2">
    <source>
        <dbReference type="Proteomes" id="UP001152130"/>
    </source>
</evidence>
<gene>
    <name evidence="1" type="ORF">NW766_009696</name>
</gene>
<keyword evidence="2" id="KW-1185">Reference proteome</keyword>
<evidence type="ECO:0000313" key="1">
    <source>
        <dbReference type="EMBL" id="KAJ4007885.1"/>
    </source>
</evidence>
<dbReference type="OrthoDB" id="5102922at2759"/>
<proteinExistence type="predicted"/>
<reference evidence="1" key="1">
    <citation type="submission" date="2022-10" db="EMBL/GenBank/DDBJ databases">
        <title>Fusarium specimens isolated from Avocado Roots.</title>
        <authorList>
            <person name="Stajich J."/>
            <person name="Roper C."/>
            <person name="Heimlech-Rivalta G."/>
        </authorList>
    </citation>
    <scope>NUCLEOTIDE SEQUENCE</scope>
    <source>
        <strain evidence="1">CF00143</strain>
    </source>
</reference>
<accession>A0A9W8PJ91</accession>
<sequence>MAARTSLQDAKGMLLEAGKEAQKFKEKAKTDFENDDYKPDDLDISTWTIQNCTQLNVYYSAYAAAAAIYIAALEQVDPSAAKERQKVERDYKSSLRKAGQGNSFEEQYYIDLPEE</sequence>
<protein>
    <submittedName>
        <fullName evidence="1">Uncharacterized protein</fullName>
    </submittedName>
</protein>
<name>A0A9W8PJ91_9HYPO</name>